<evidence type="ECO:0000256" key="1">
    <source>
        <dbReference type="ARBA" id="ARBA00001968"/>
    </source>
</evidence>
<keyword evidence="6" id="KW-0378">Hydrolase</keyword>
<evidence type="ECO:0000313" key="10">
    <source>
        <dbReference type="Proteomes" id="UP000036403"/>
    </source>
</evidence>
<feature type="domain" description="DDE Tnp4" evidence="8">
    <location>
        <begin position="89"/>
        <end position="244"/>
    </location>
</feature>
<dbReference type="GO" id="GO:0004518">
    <property type="term" value="F:nuclease activity"/>
    <property type="evidence" value="ECO:0007669"/>
    <property type="project" value="UniProtKB-KW"/>
</dbReference>
<keyword evidence="4" id="KW-0540">Nuclease</keyword>
<comment type="caution">
    <text evidence="9">The sequence shown here is derived from an EMBL/GenBank/DDBJ whole genome shotgun (WGS) entry which is preliminary data.</text>
</comment>
<keyword evidence="10" id="KW-1185">Reference proteome</keyword>
<dbReference type="InterPro" id="IPR027806">
    <property type="entry name" value="HARBI1_dom"/>
</dbReference>
<comment type="cofactor">
    <cofactor evidence="1">
        <name>a divalent metal cation</name>
        <dbReference type="ChEBI" id="CHEBI:60240"/>
    </cofactor>
</comment>
<evidence type="ECO:0000256" key="7">
    <source>
        <dbReference type="ARBA" id="ARBA00023242"/>
    </source>
</evidence>
<proteinExistence type="inferred from homology"/>
<dbReference type="PANTHER" id="PTHR22930:SF85">
    <property type="entry name" value="GH03217P-RELATED"/>
    <property type="match status" value="1"/>
</dbReference>
<dbReference type="GO" id="GO:0005634">
    <property type="term" value="C:nucleus"/>
    <property type="evidence" value="ECO:0007669"/>
    <property type="project" value="UniProtKB-SubCell"/>
</dbReference>
<dbReference type="Pfam" id="PF13359">
    <property type="entry name" value="DDE_Tnp_4"/>
    <property type="match status" value="1"/>
</dbReference>
<dbReference type="EMBL" id="LBMM01009814">
    <property type="protein sequence ID" value="KMQ87865.1"/>
    <property type="molecule type" value="Genomic_DNA"/>
</dbReference>
<dbReference type="GO" id="GO:0046872">
    <property type="term" value="F:metal ion binding"/>
    <property type="evidence" value="ECO:0007669"/>
    <property type="project" value="UniProtKB-KW"/>
</dbReference>
<keyword evidence="5" id="KW-0479">Metal-binding</keyword>
<name>A0A0J7N594_LASNI</name>
<evidence type="ECO:0000256" key="4">
    <source>
        <dbReference type="ARBA" id="ARBA00022722"/>
    </source>
</evidence>
<evidence type="ECO:0000313" key="9">
    <source>
        <dbReference type="EMBL" id="KMQ87865.1"/>
    </source>
</evidence>
<sequence>MSYSGRATIPVRKQLLSTLWLLATPDSYRSVGERFNMGKSSASDSFMRVVEALNHIAEDVIVWPQEDRRIAIHEKFQRIGKLPHVIEAIDGTNIPIKASKVDARFYISKDKEYAITLQAVCDPELRFLDCFAGFAGSVGDRRVFRNSDLWKEVNANRAFYFVDQDYIIGDKAYPCLSWLIPPFINLGQLIQAQKKFNAALATMRQVIERAFALLKGRWRRLKFLDMNRDDMIPFVILASCVLHNVCLANGLEDYEDFIIEGHDDDDNDDNDDDHFIRRPVNFQDDPEGILKRQYLVTLIR</sequence>
<gene>
    <name evidence="9" type="ORF">RF55_12749</name>
</gene>
<evidence type="ECO:0000256" key="2">
    <source>
        <dbReference type="ARBA" id="ARBA00004123"/>
    </source>
</evidence>
<evidence type="ECO:0000256" key="3">
    <source>
        <dbReference type="ARBA" id="ARBA00006958"/>
    </source>
</evidence>
<dbReference type="OrthoDB" id="7695407at2759"/>
<reference evidence="9 10" key="1">
    <citation type="submission" date="2015-04" db="EMBL/GenBank/DDBJ databases">
        <title>Lasius niger genome sequencing.</title>
        <authorList>
            <person name="Konorov E.A."/>
            <person name="Nikitin M.A."/>
            <person name="Kirill M.V."/>
            <person name="Chang P."/>
        </authorList>
    </citation>
    <scope>NUCLEOTIDE SEQUENCE [LARGE SCALE GENOMIC DNA]</scope>
    <source>
        <tissue evidence="9">Whole</tissue>
    </source>
</reference>
<evidence type="ECO:0000259" key="8">
    <source>
        <dbReference type="Pfam" id="PF13359"/>
    </source>
</evidence>
<keyword evidence="7" id="KW-0539">Nucleus</keyword>
<dbReference type="AlphaFoldDB" id="A0A0J7N594"/>
<comment type="similarity">
    <text evidence="3">Belongs to the HARBI1 family.</text>
</comment>
<evidence type="ECO:0000256" key="6">
    <source>
        <dbReference type="ARBA" id="ARBA00022801"/>
    </source>
</evidence>
<dbReference type="InterPro" id="IPR045249">
    <property type="entry name" value="HARBI1-like"/>
</dbReference>
<comment type="subcellular location">
    <subcellularLocation>
        <location evidence="2">Nucleus</location>
    </subcellularLocation>
</comment>
<organism evidence="9 10">
    <name type="scientific">Lasius niger</name>
    <name type="common">Black garden ant</name>
    <dbReference type="NCBI Taxonomy" id="67767"/>
    <lineage>
        <taxon>Eukaryota</taxon>
        <taxon>Metazoa</taxon>
        <taxon>Ecdysozoa</taxon>
        <taxon>Arthropoda</taxon>
        <taxon>Hexapoda</taxon>
        <taxon>Insecta</taxon>
        <taxon>Pterygota</taxon>
        <taxon>Neoptera</taxon>
        <taxon>Endopterygota</taxon>
        <taxon>Hymenoptera</taxon>
        <taxon>Apocrita</taxon>
        <taxon>Aculeata</taxon>
        <taxon>Formicoidea</taxon>
        <taxon>Formicidae</taxon>
        <taxon>Formicinae</taxon>
        <taxon>Lasius</taxon>
        <taxon>Lasius</taxon>
    </lineage>
</organism>
<dbReference type="Proteomes" id="UP000036403">
    <property type="component" value="Unassembled WGS sequence"/>
</dbReference>
<dbReference type="GO" id="GO:0016787">
    <property type="term" value="F:hydrolase activity"/>
    <property type="evidence" value="ECO:0007669"/>
    <property type="project" value="UniProtKB-KW"/>
</dbReference>
<dbReference type="PANTHER" id="PTHR22930">
    <property type="match status" value="1"/>
</dbReference>
<evidence type="ECO:0000256" key="5">
    <source>
        <dbReference type="ARBA" id="ARBA00022723"/>
    </source>
</evidence>
<accession>A0A0J7N594</accession>
<protein>
    <submittedName>
        <fullName evidence="9">Nuclease harbi1</fullName>
    </submittedName>
</protein>
<dbReference type="PaxDb" id="67767-A0A0J7N594"/>